<keyword evidence="6" id="KW-0627">Porphyrin biosynthesis</keyword>
<dbReference type="Gene3D" id="3.40.1010.10">
    <property type="entry name" value="Cobalt-precorrin-4 Transmethylase, Domain 1"/>
    <property type="match status" value="1"/>
</dbReference>
<dbReference type="InterPro" id="IPR000878">
    <property type="entry name" value="4pyrrol_Mease"/>
</dbReference>
<dbReference type="InterPro" id="IPR014776">
    <property type="entry name" value="4pyrrole_Mease_sub2"/>
</dbReference>
<dbReference type="InterPro" id="IPR035996">
    <property type="entry name" value="4pyrrol_Methylase_sf"/>
</dbReference>
<keyword evidence="9" id="KW-1185">Reference proteome</keyword>
<dbReference type="NCBIfam" id="TIGR01469">
    <property type="entry name" value="cobA_cysG_Cterm"/>
    <property type="match status" value="1"/>
</dbReference>
<keyword evidence="5" id="KW-0949">S-adenosyl-L-methionine</keyword>
<dbReference type="Proteomes" id="UP000632195">
    <property type="component" value="Unassembled WGS sequence"/>
</dbReference>
<dbReference type="InterPro" id="IPR003043">
    <property type="entry name" value="Uropor_MeTrfase_CS"/>
</dbReference>
<evidence type="ECO:0000256" key="3">
    <source>
        <dbReference type="ARBA" id="ARBA00022603"/>
    </source>
</evidence>
<sequence>MKGKVYLVGAGPGDPGLLTLRAVEALRECDVILYDRLVDPAVLRFAGASAQAIPVGKEAGPGSGELQARINEMMLAHALSGKMVCRLKGGDPMVFARGWEEIAFLREHGVEVEVIPGVSSITACASSAVIPLTHRGLSSSVAVITAVDMNGRLLTDLILRNLALNGTVEILMGARRLHEICRALLEAGTDSSLAVAVVEKASTPEERVIMGTLREISELDGFQSPATVIMGPTVGLAMRREEASRSEGYL</sequence>
<proteinExistence type="predicted"/>
<evidence type="ECO:0000256" key="6">
    <source>
        <dbReference type="ARBA" id="ARBA00023244"/>
    </source>
</evidence>
<feature type="domain" description="Tetrapyrrole methylase" evidence="7">
    <location>
        <begin position="4"/>
        <end position="216"/>
    </location>
</feature>
<name>A0AA37BRI5_9ARCH</name>
<evidence type="ECO:0000256" key="5">
    <source>
        <dbReference type="ARBA" id="ARBA00022691"/>
    </source>
</evidence>
<keyword evidence="4" id="KW-0808">Transferase</keyword>
<dbReference type="GO" id="GO:0019354">
    <property type="term" value="P:siroheme biosynthetic process"/>
    <property type="evidence" value="ECO:0007669"/>
    <property type="project" value="InterPro"/>
</dbReference>
<dbReference type="InterPro" id="IPR006366">
    <property type="entry name" value="CobA/CysG_C"/>
</dbReference>
<comment type="subunit">
    <text evidence="1">Homodimer.</text>
</comment>
<evidence type="ECO:0000313" key="8">
    <source>
        <dbReference type="EMBL" id="GGM74789.1"/>
    </source>
</evidence>
<dbReference type="SUPFAM" id="SSF53790">
    <property type="entry name" value="Tetrapyrrole methylase"/>
    <property type="match status" value="1"/>
</dbReference>
<dbReference type="GO" id="GO:0032259">
    <property type="term" value="P:methylation"/>
    <property type="evidence" value="ECO:0007669"/>
    <property type="project" value="UniProtKB-KW"/>
</dbReference>
<dbReference type="PANTHER" id="PTHR45790:SF3">
    <property type="entry name" value="S-ADENOSYL-L-METHIONINE-DEPENDENT UROPORPHYRINOGEN III METHYLTRANSFERASE, CHLOROPLASTIC"/>
    <property type="match status" value="1"/>
</dbReference>
<reference evidence="8" key="1">
    <citation type="journal article" date="2014" name="Int. J. Syst. Evol. Microbiol.">
        <title>Complete genome sequence of Corynebacterium casei LMG S-19264T (=DSM 44701T), isolated from a smear-ripened cheese.</title>
        <authorList>
            <consortium name="US DOE Joint Genome Institute (JGI-PGF)"/>
            <person name="Walter F."/>
            <person name="Albersmeier A."/>
            <person name="Kalinowski J."/>
            <person name="Ruckert C."/>
        </authorList>
    </citation>
    <scope>NUCLEOTIDE SEQUENCE</scope>
    <source>
        <strain evidence="8">JCM 13583</strain>
    </source>
</reference>
<organism evidence="8 9">
    <name type="scientific">Thermogymnomonas acidicola</name>
    <dbReference type="NCBI Taxonomy" id="399579"/>
    <lineage>
        <taxon>Archaea</taxon>
        <taxon>Methanobacteriati</taxon>
        <taxon>Thermoplasmatota</taxon>
        <taxon>Thermoplasmata</taxon>
        <taxon>Thermoplasmatales</taxon>
        <taxon>Thermogymnomonas</taxon>
    </lineage>
</organism>
<dbReference type="FunFam" id="3.40.1010.10:FF:000001">
    <property type="entry name" value="Siroheme synthase"/>
    <property type="match status" value="1"/>
</dbReference>
<evidence type="ECO:0000256" key="2">
    <source>
        <dbReference type="ARBA" id="ARBA00012162"/>
    </source>
</evidence>
<comment type="caution">
    <text evidence="8">The sequence shown here is derived from an EMBL/GenBank/DDBJ whole genome shotgun (WGS) entry which is preliminary data.</text>
</comment>
<dbReference type="InterPro" id="IPR050161">
    <property type="entry name" value="Siro_Cobalamin_biosynth"/>
</dbReference>
<dbReference type="EMBL" id="BMNY01000001">
    <property type="protein sequence ID" value="GGM74789.1"/>
    <property type="molecule type" value="Genomic_DNA"/>
</dbReference>
<dbReference type="CDD" id="cd11642">
    <property type="entry name" value="SUMT"/>
    <property type="match status" value="1"/>
</dbReference>
<dbReference type="PROSITE" id="PS00839">
    <property type="entry name" value="SUMT_1"/>
    <property type="match status" value="1"/>
</dbReference>
<gene>
    <name evidence="8" type="ORF">GCM10007108_10960</name>
</gene>
<dbReference type="NCBIfam" id="NF004790">
    <property type="entry name" value="PRK06136.1"/>
    <property type="match status" value="1"/>
</dbReference>
<reference evidence="8" key="2">
    <citation type="submission" date="2022-09" db="EMBL/GenBank/DDBJ databases">
        <authorList>
            <person name="Sun Q."/>
            <person name="Ohkuma M."/>
        </authorList>
    </citation>
    <scope>NUCLEOTIDE SEQUENCE</scope>
    <source>
        <strain evidence="8">JCM 13583</strain>
    </source>
</reference>
<dbReference type="GO" id="GO:0004851">
    <property type="term" value="F:uroporphyrin-III C-methyltransferase activity"/>
    <property type="evidence" value="ECO:0007669"/>
    <property type="project" value="UniProtKB-EC"/>
</dbReference>
<dbReference type="EC" id="2.1.1.107" evidence="2"/>
<keyword evidence="3" id="KW-0489">Methyltransferase</keyword>
<evidence type="ECO:0000256" key="4">
    <source>
        <dbReference type="ARBA" id="ARBA00022679"/>
    </source>
</evidence>
<dbReference type="PANTHER" id="PTHR45790">
    <property type="entry name" value="SIROHEME SYNTHASE-RELATED"/>
    <property type="match status" value="1"/>
</dbReference>
<dbReference type="RefSeq" id="WP_188680973.1">
    <property type="nucleotide sequence ID" value="NZ_BMNY01000001.1"/>
</dbReference>
<evidence type="ECO:0000313" key="9">
    <source>
        <dbReference type="Proteomes" id="UP000632195"/>
    </source>
</evidence>
<dbReference type="Gene3D" id="3.30.950.10">
    <property type="entry name" value="Methyltransferase, Cobalt-precorrin-4 Transmethylase, Domain 2"/>
    <property type="match status" value="1"/>
</dbReference>
<accession>A0AA37BRI5</accession>
<dbReference type="Pfam" id="PF00590">
    <property type="entry name" value="TP_methylase"/>
    <property type="match status" value="1"/>
</dbReference>
<evidence type="ECO:0000259" key="7">
    <source>
        <dbReference type="Pfam" id="PF00590"/>
    </source>
</evidence>
<protein>
    <recommendedName>
        <fullName evidence="2">uroporphyrinogen-III C-methyltransferase</fullName>
        <ecNumber evidence="2">2.1.1.107</ecNumber>
    </recommendedName>
</protein>
<dbReference type="InterPro" id="IPR014777">
    <property type="entry name" value="4pyrrole_Mease_sub1"/>
</dbReference>
<dbReference type="AlphaFoldDB" id="A0AA37BRI5"/>
<evidence type="ECO:0000256" key="1">
    <source>
        <dbReference type="ARBA" id="ARBA00011738"/>
    </source>
</evidence>